<dbReference type="GO" id="GO:0080019">
    <property type="term" value="F:alcohol-forming very long-chain fatty acyl-CoA reductase activity"/>
    <property type="evidence" value="ECO:0007669"/>
    <property type="project" value="InterPro"/>
</dbReference>
<dbReference type="EMBL" id="FNAR01000026">
    <property type="protein sequence ID" value="SDE87480.1"/>
    <property type="molecule type" value="Genomic_DNA"/>
</dbReference>
<proteinExistence type="predicted"/>
<dbReference type="Pfam" id="PF07993">
    <property type="entry name" value="NAD_binding_4"/>
    <property type="match status" value="1"/>
</dbReference>
<dbReference type="AlphaFoldDB" id="A0A1G7GH75"/>
<reference evidence="2 5" key="2">
    <citation type="submission" date="2018-12" db="EMBL/GenBank/DDBJ databases">
        <title>Comparitive functional genomics of dry heat resistant strains isolated from the viking spacecraft.</title>
        <authorList>
            <person name="Seuylemezian A."/>
            <person name="Vaishampayan P."/>
        </authorList>
    </citation>
    <scope>NUCLEOTIDE SEQUENCE [LARGE SCALE GENOMIC DNA]</scope>
    <source>
        <strain evidence="2 5">M6-11</strain>
    </source>
</reference>
<dbReference type="SUPFAM" id="SSF51735">
    <property type="entry name" value="NAD(P)-binding Rossmann-fold domains"/>
    <property type="match status" value="1"/>
</dbReference>
<evidence type="ECO:0000313" key="4">
    <source>
        <dbReference type="Proteomes" id="UP000198823"/>
    </source>
</evidence>
<evidence type="ECO:0000313" key="3">
    <source>
        <dbReference type="EMBL" id="SDE87480.1"/>
    </source>
</evidence>
<gene>
    <name evidence="2" type="ORF">EJA12_10965</name>
    <name evidence="3" type="ORF">SAMN04488126_12630</name>
</gene>
<keyword evidence="5" id="KW-1185">Reference proteome</keyword>
<dbReference type="STRING" id="426756.SAMN04488126_12630"/>
<evidence type="ECO:0000313" key="5">
    <source>
        <dbReference type="Proteomes" id="UP000272481"/>
    </source>
</evidence>
<dbReference type="CDD" id="cd05263">
    <property type="entry name" value="MupV_like_SDR_e"/>
    <property type="match status" value="1"/>
</dbReference>
<evidence type="ECO:0000313" key="2">
    <source>
        <dbReference type="EMBL" id="RSK29725.1"/>
    </source>
</evidence>
<protein>
    <submittedName>
        <fullName evidence="2">NAD-dependent epimerase/dehydratase family protein</fullName>
    </submittedName>
    <submittedName>
        <fullName evidence="3">Thioester reductase domain-containing protein</fullName>
    </submittedName>
</protein>
<evidence type="ECO:0000259" key="1">
    <source>
        <dbReference type="Pfam" id="PF07993"/>
    </source>
</evidence>
<accession>A0A1G7GH75</accession>
<dbReference type="EMBL" id="RWGW01000017">
    <property type="protein sequence ID" value="RSK29725.1"/>
    <property type="molecule type" value="Genomic_DNA"/>
</dbReference>
<name>A0A1G7GH75_9BACL</name>
<dbReference type="Gene3D" id="3.40.50.720">
    <property type="entry name" value="NAD(P)-binding Rossmann-like Domain"/>
    <property type="match status" value="1"/>
</dbReference>
<dbReference type="OrthoDB" id="9807212at2"/>
<dbReference type="Proteomes" id="UP000198823">
    <property type="component" value="Unassembled WGS sequence"/>
</dbReference>
<sequence>MVKRIYFFTGFPGFLATRLISRLAEEEPESEFELLVQESAIPEAERIVQRLRGNKRTKRFRIHAGDITKTSLKMEKAVSERLQETVTHVFHLAAIYDLAVHDRIAQSVNVTGTRNVNLWVLECKSIERYVYFSTAYVSGDRKGTIYENELALGQEFKNHYEKTKHDAEVLVQYLRDRIPTTIIRPGIVLGDSKTGETAKFDGPYFMMRYLDKFSRMPIPYVGKGQALINLVPVDYIVEASVFLSRNPVGADKVYHLTDPNPYQAREAFKLIAEALTGKAPSFTMPHSTVRIMLSFPPLRRWVKVEKETLDYFRLEAVYDCSEAQRDLEPAGIKCPDFADYIPAAVEYYRLHRNDPAKLIEVV</sequence>
<dbReference type="PANTHER" id="PTHR11011">
    <property type="entry name" value="MALE STERILITY PROTEIN 2-RELATED"/>
    <property type="match status" value="1"/>
</dbReference>
<feature type="domain" description="Thioester reductase (TE)" evidence="1">
    <location>
        <begin position="9"/>
        <end position="239"/>
    </location>
</feature>
<dbReference type="InterPro" id="IPR036291">
    <property type="entry name" value="NAD(P)-bd_dom_sf"/>
</dbReference>
<dbReference type="InterPro" id="IPR013120">
    <property type="entry name" value="FAR_NAD-bd"/>
</dbReference>
<dbReference type="PANTHER" id="PTHR11011:SF45">
    <property type="entry name" value="FATTY ACYL-COA REDUCTASE CG8306-RELATED"/>
    <property type="match status" value="1"/>
</dbReference>
<dbReference type="InterPro" id="IPR026055">
    <property type="entry name" value="FAR"/>
</dbReference>
<dbReference type="Proteomes" id="UP000272481">
    <property type="component" value="Unassembled WGS sequence"/>
</dbReference>
<reference evidence="3 4" key="1">
    <citation type="submission" date="2016-10" db="EMBL/GenBank/DDBJ databases">
        <authorList>
            <person name="de Groot N.N."/>
        </authorList>
    </citation>
    <scope>NUCLEOTIDE SEQUENCE [LARGE SCALE GENOMIC DNA]</scope>
    <source>
        <strain evidence="3 4">CGMCC 1.6762</strain>
    </source>
</reference>
<dbReference type="GO" id="GO:0035336">
    <property type="term" value="P:long-chain fatty-acyl-CoA metabolic process"/>
    <property type="evidence" value="ECO:0007669"/>
    <property type="project" value="TreeGrafter"/>
</dbReference>
<organism evidence="3 4">
    <name type="scientific">Bhargavaea beijingensis</name>
    <dbReference type="NCBI Taxonomy" id="426756"/>
    <lineage>
        <taxon>Bacteria</taxon>
        <taxon>Bacillati</taxon>
        <taxon>Bacillota</taxon>
        <taxon>Bacilli</taxon>
        <taxon>Bacillales</taxon>
        <taxon>Caryophanaceae</taxon>
        <taxon>Bhargavaea</taxon>
    </lineage>
</organism>